<evidence type="ECO:0000256" key="3">
    <source>
        <dbReference type="ARBA" id="ARBA00020636"/>
    </source>
</evidence>
<dbReference type="EMBL" id="KK852473">
    <property type="protein sequence ID" value="KDR23141.1"/>
    <property type="molecule type" value="Genomic_DNA"/>
</dbReference>
<organism evidence="13 14">
    <name type="scientific">Zootermopsis nevadensis</name>
    <name type="common">Dampwood termite</name>
    <dbReference type="NCBI Taxonomy" id="136037"/>
    <lineage>
        <taxon>Eukaryota</taxon>
        <taxon>Metazoa</taxon>
        <taxon>Ecdysozoa</taxon>
        <taxon>Arthropoda</taxon>
        <taxon>Hexapoda</taxon>
        <taxon>Insecta</taxon>
        <taxon>Pterygota</taxon>
        <taxon>Neoptera</taxon>
        <taxon>Polyneoptera</taxon>
        <taxon>Dictyoptera</taxon>
        <taxon>Blattodea</taxon>
        <taxon>Blattoidea</taxon>
        <taxon>Termitoidae</taxon>
        <taxon>Termopsidae</taxon>
        <taxon>Zootermopsis</taxon>
    </lineage>
</organism>
<comment type="subunit">
    <text evidence="11">Component of the Mediator complex.</text>
</comment>
<keyword evidence="7 11" id="KW-0804">Transcription</keyword>
<protein>
    <recommendedName>
        <fullName evidence="3 11">Mediator of RNA polymerase II transcription subunit 9</fullName>
    </recommendedName>
    <alternativeName>
        <fullName evidence="10 11">Mediator complex subunit 9</fullName>
    </alternativeName>
</protein>
<evidence type="ECO:0000313" key="13">
    <source>
        <dbReference type="EMBL" id="KDR23141.1"/>
    </source>
</evidence>
<dbReference type="PANTHER" id="PTHR20844:SF0">
    <property type="entry name" value="MEDIATOR OF RNA POLYMERASE II TRANSCRIPTION SUBUNIT 9"/>
    <property type="match status" value="1"/>
</dbReference>
<evidence type="ECO:0000256" key="2">
    <source>
        <dbReference type="ARBA" id="ARBA00008089"/>
    </source>
</evidence>
<reference evidence="13 14" key="1">
    <citation type="journal article" date="2014" name="Nat. Commun.">
        <title>Molecular traces of alternative social organization in a termite genome.</title>
        <authorList>
            <person name="Terrapon N."/>
            <person name="Li C."/>
            <person name="Robertson H.M."/>
            <person name="Ji L."/>
            <person name="Meng X."/>
            <person name="Booth W."/>
            <person name="Chen Z."/>
            <person name="Childers C.P."/>
            <person name="Glastad K.M."/>
            <person name="Gokhale K."/>
            <person name="Gowin J."/>
            <person name="Gronenberg W."/>
            <person name="Hermansen R.A."/>
            <person name="Hu H."/>
            <person name="Hunt B.G."/>
            <person name="Huylmans A.K."/>
            <person name="Khalil S.M."/>
            <person name="Mitchell R.D."/>
            <person name="Munoz-Torres M.C."/>
            <person name="Mustard J.A."/>
            <person name="Pan H."/>
            <person name="Reese J.T."/>
            <person name="Scharf M.E."/>
            <person name="Sun F."/>
            <person name="Vogel H."/>
            <person name="Xiao J."/>
            <person name="Yang W."/>
            <person name="Yang Z."/>
            <person name="Yang Z."/>
            <person name="Zhou J."/>
            <person name="Zhu J."/>
            <person name="Brent C.S."/>
            <person name="Elsik C.G."/>
            <person name="Goodisman M.A."/>
            <person name="Liberles D.A."/>
            <person name="Roe R.M."/>
            <person name="Vargo E.L."/>
            <person name="Vilcinskas A."/>
            <person name="Wang J."/>
            <person name="Bornberg-Bauer E."/>
            <person name="Korb J."/>
            <person name="Zhang G."/>
            <person name="Liebig J."/>
        </authorList>
    </citation>
    <scope>NUCLEOTIDE SEQUENCE [LARGE SCALE GENOMIC DNA]</scope>
    <source>
        <tissue evidence="13">Whole organism</tissue>
    </source>
</reference>
<dbReference type="InParanoid" id="A0A067RH52"/>
<evidence type="ECO:0000313" key="14">
    <source>
        <dbReference type="Proteomes" id="UP000027135"/>
    </source>
</evidence>
<keyword evidence="6 11" id="KW-0010">Activator</keyword>
<dbReference type="AlphaFoldDB" id="A0A067RH52"/>
<dbReference type="eggNOG" id="ENOG502S47C">
    <property type="taxonomic scope" value="Eukaryota"/>
</dbReference>
<dbReference type="PANTHER" id="PTHR20844">
    <property type="entry name" value="MEDIATOR OF RNA POLYMERASE II TRANSCRIPTION, SUBUNIT 9"/>
    <property type="match status" value="1"/>
</dbReference>
<keyword evidence="8 11" id="KW-0539">Nucleus</keyword>
<sequence length="116" mass="13626">IMESVDQNGAVLSSQLTVDNVDVEFLPLIYEIIRCVERDPHDTSQKARESQDTSQKILELQRKLDQARNQIRKLPGVEYSKEEQLQKLETLRKQLQLKKDLLLKYRHMCTFDIPKS</sequence>
<evidence type="ECO:0000256" key="5">
    <source>
        <dbReference type="ARBA" id="ARBA00023054"/>
    </source>
</evidence>
<proteinExistence type="inferred from homology"/>
<comment type="similarity">
    <text evidence="2 11">Belongs to the Mediator complex subunit 9 family.</text>
</comment>
<comment type="function">
    <text evidence="9 11">Component of the Mediator complex, a coactivator involved in the regulated transcription of nearly all RNA polymerase II-dependent genes. Mediator functions as a bridge to convey information from gene-specific regulatory proteins to the basal RNA polymerase II transcription machinery. Mediator is recruited to promoters by direct interactions with regulatory proteins and serves as a scaffold for the assembly of a functional preinitiation complex with RNA polymerase II and the general transcription factors.</text>
</comment>
<evidence type="ECO:0000256" key="11">
    <source>
        <dbReference type="RuleBase" id="RU364145"/>
    </source>
</evidence>
<feature type="non-terminal residue" evidence="13">
    <location>
        <position position="1"/>
    </location>
</feature>
<dbReference type="GO" id="GO:0016592">
    <property type="term" value="C:mediator complex"/>
    <property type="evidence" value="ECO:0007669"/>
    <property type="project" value="InterPro"/>
</dbReference>
<gene>
    <name evidence="11" type="primary">MED9</name>
    <name evidence="13" type="ORF">L798_15223</name>
</gene>
<dbReference type="InterPro" id="IPR037212">
    <property type="entry name" value="Med7/Med21-like"/>
</dbReference>
<dbReference type="Pfam" id="PF07544">
    <property type="entry name" value="Med9"/>
    <property type="match status" value="1"/>
</dbReference>
<dbReference type="Proteomes" id="UP000027135">
    <property type="component" value="Unassembled WGS sequence"/>
</dbReference>
<evidence type="ECO:0000256" key="6">
    <source>
        <dbReference type="ARBA" id="ARBA00023159"/>
    </source>
</evidence>
<dbReference type="GO" id="GO:0006357">
    <property type="term" value="P:regulation of transcription by RNA polymerase II"/>
    <property type="evidence" value="ECO:0007669"/>
    <property type="project" value="InterPro"/>
</dbReference>
<keyword evidence="4 11" id="KW-0805">Transcription regulation</keyword>
<accession>A0A067RH52</accession>
<dbReference type="FunCoup" id="A0A067RH52">
    <property type="interactions" value="297"/>
</dbReference>
<evidence type="ECO:0000256" key="1">
    <source>
        <dbReference type="ARBA" id="ARBA00004123"/>
    </source>
</evidence>
<dbReference type="OMA" id="LKYRNMC"/>
<evidence type="ECO:0000256" key="10">
    <source>
        <dbReference type="ARBA" id="ARBA00031260"/>
    </source>
</evidence>
<name>A0A067RH52_ZOONE</name>
<evidence type="ECO:0000256" key="12">
    <source>
        <dbReference type="SAM" id="Coils"/>
    </source>
</evidence>
<dbReference type="STRING" id="136037.A0A067RH52"/>
<dbReference type="InterPro" id="IPR039242">
    <property type="entry name" value="MED9_metazoa"/>
</dbReference>
<evidence type="ECO:0000256" key="7">
    <source>
        <dbReference type="ARBA" id="ARBA00023163"/>
    </source>
</evidence>
<evidence type="ECO:0000256" key="8">
    <source>
        <dbReference type="ARBA" id="ARBA00023242"/>
    </source>
</evidence>
<keyword evidence="5 12" id="KW-0175">Coiled coil</keyword>
<comment type="subcellular location">
    <subcellularLocation>
        <location evidence="1 11">Nucleus</location>
    </subcellularLocation>
</comment>
<evidence type="ECO:0000256" key="4">
    <source>
        <dbReference type="ARBA" id="ARBA00023015"/>
    </source>
</evidence>
<dbReference type="SUPFAM" id="SSF140718">
    <property type="entry name" value="Mediator hinge subcomplex-like"/>
    <property type="match status" value="1"/>
</dbReference>
<feature type="coiled-coil region" evidence="12">
    <location>
        <begin position="50"/>
        <end position="101"/>
    </location>
</feature>
<dbReference type="GO" id="GO:0003712">
    <property type="term" value="F:transcription coregulator activity"/>
    <property type="evidence" value="ECO:0007669"/>
    <property type="project" value="InterPro"/>
</dbReference>
<keyword evidence="14" id="KW-1185">Reference proteome</keyword>
<dbReference type="InterPro" id="IPR011425">
    <property type="entry name" value="Med9"/>
</dbReference>
<evidence type="ECO:0000256" key="9">
    <source>
        <dbReference type="ARBA" id="ARBA00025687"/>
    </source>
</evidence>